<evidence type="ECO:0000313" key="4">
    <source>
        <dbReference type="EMBL" id="APU16461.1"/>
    </source>
</evidence>
<name>A0AAC9PU12_9PSEU</name>
<reference evidence="5" key="1">
    <citation type="submission" date="2016-06" db="EMBL/GenBank/DDBJ databases">
        <title>Complete genome sequence of Actinoalloteichus fjordicus DSM 46855 (=ADI127-17), type strain of the new species Actinoalloteichus fjordicus.</title>
        <authorList>
            <person name="Ruckert C."/>
            <person name="Nouioui I."/>
            <person name="Willmese J."/>
            <person name="van Wezel G."/>
            <person name="Klenk H.-P."/>
            <person name="Kalinowski J."/>
            <person name="Zotchev S.B."/>
        </authorList>
    </citation>
    <scope>NUCLEOTIDE SEQUENCE [LARGE SCALE GENOMIC DNA]</scope>
    <source>
        <strain evidence="5">ADI127-7</strain>
    </source>
</reference>
<dbReference type="SUPFAM" id="SSF51679">
    <property type="entry name" value="Bacterial luciferase-like"/>
    <property type="match status" value="1"/>
</dbReference>
<evidence type="ECO:0000313" key="5">
    <source>
        <dbReference type="Proteomes" id="UP000185511"/>
    </source>
</evidence>
<accession>A0AAC9PU12</accession>
<organism evidence="4 5">
    <name type="scientific">Actinoalloteichus fjordicus</name>
    <dbReference type="NCBI Taxonomy" id="1612552"/>
    <lineage>
        <taxon>Bacteria</taxon>
        <taxon>Bacillati</taxon>
        <taxon>Actinomycetota</taxon>
        <taxon>Actinomycetes</taxon>
        <taxon>Pseudonocardiales</taxon>
        <taxon>Pseudonocardiaceae</taxon>
        <taxon>Actinoalloteichus</taxon>
    </lineage>
</organism>
<dbReference type="PANTHER" id="PTHR30137:SF8">
    <property type="entry name" value="BLR5498 PROTEIN"/>
    <property type="match status" value="1"/>
</dbReference>
<evidence type="ECO:0000259" key="3">
    <source>
        <dbReference type="Pfam" id="PF00296"/>
    </source>
</evidence>
<evidence type="ECO:0000256" key="2">
    <source>
        <dbReference type="ARBA" id="ARBA00023033"/>
    </source>
</evidence>
<dbReference type="Pfam" id="PF00296">
    <property type="entry name" value="Bac_luciferase"/>
    <property type="match status" value="1"/>
</dbReference>
<dbReference type="PANTHER" id="PTHR30137">
    <property type="entry name" value="LUCIFERASE-LIKE MONOOXYGENASE"/>
    <property type="match status" value="1"/>
</dbReference>
<dbReference type="Proteomes" id="UP000185511">
    <property type="component" value="Chromosome"/>
</dbReference>
<proteinExistence type="predicted"/>
<dbReference type="GO" id="GO:0016705">
    <property type="term" value="F:oxidoreductase activity, acting on paired donors, with incorporation or reduction of molecular oxygen"/>
    <property type="evidence" value="ECO:0007669"/>
    <property type="project" value="InterPro"/>
</dbReference>
<keyword evidence="5" id="KW-1185">Reference proteome</keyword>
<sequence length="334" mass="36155">MLFTHRFPGQDDGEVLHLALELADLAEQVEFDALWTTEHHFISYGVNPSALTLAGHLLGRTRRLRVGTAVTILPSHPPVYVAEQTALLDQLSGGRFDLGIGRGGPVVDYAVLGRSMDDWRDGLPEALSLLLDSFTGTVASDSELYRFPEVRPGPTPLTRPHPPVYVAATSPPYADLAALRRLPMLFFFHQDVAAQAALVSRHAERCGLPATSFTHGAAMIAQITDSAAEADTLIHGTTVPFFTHAQSEYVMLEERPGGQPPPKALAELFLQTQAIGPVEQCVDRVVAVLSTPGLRRVLLHAESSGDHDAILHNVRRLGTEVLPEVRRRLAAGAG</sequence>
<keyword evidence="2 4" id="KW-0503">Monooxygenase</keyword>
<dbReference type="EMBL" id="CP016076">
    <property type="protein sequence ID" value="APU16461.1"/>
    <property type="molecule type" value="Genomic_DNA"/>
</dbReference>
<dbReference type="GO" id="GO:0005829">
    <property type="term" value="C:cytosol"/>
    <property type="evidence" value="ECO:0007669"/>
    <property type="project" value="TreeGrafter"/>
</dbReference>
<dbReference type="AlphaFoldDB" id="A0AAC9PU12"/>
<dbReference type="KEGG" id="acad:UA74_22215"/>
<dbReference type="GO" id="GO:0004497">
    <property type="term" value="F:monooxygenase activity"/>
    <property type="evidence" value="ECO:0007669"/>
    <property type="project" value="UniProtKB-KW"/>
</dbReference>
<evidence type="ECO:0000256" key="1">
    <source>
        <dbReference type="ARBA" id="ARBA00023002"/>
    </source>
</evidence>
<dbReference type="Gene3D" id="3.20.20.30">
    <property type="entry name" value="Luciferase-like domain"/>
    <property type="match status" value="1"/>
</dbReference>
<dbReference type="RefSeq" id="WP_232237866.1">
    <property type="nucleotide sequence ID" value="NZ_CP016076.1"/>
</dbReference>
<dbReference type="InterPro" id="IPR036661">
    <property type="entry name" value="Luciferase-like_sf"/>
</dbReference>
<gene>
    <name evidence="4" type="ORF">UA74_22215</name>
</gene>
<keyword evidence="1" id="KW-0560">Oxidoreductase</keyword>
<feature type="domain" description="Luciferase-like" evidence="3">
    <location>
        <begin position="2"/>
        <end position="289"/>
    </location>
</feature>
<dbReference type="InterPro" id="IPR011251">
    <property type="entry name" value="Luciferase-like_dom"/>
</dbReference>
<protein>
    <submittedName>
        <fullName evidence="4">Alkanal monooxygenase (Luciferase)</fullName>
    </submittedName>
</protein>
<dbReference type="InterPro" id="IPR050766">
    <property type="entry name" value="Bact_Lucif_Oxidored"/>
</dbReference>